<feature type="domain" description="CggR N-terminal DNA binding" evidence="6">
    <location>
        <begin position="18"/>
        <end position="85"/>
    </location>
</feature>
<dbReference type="SUPFAM" id="SSF46785">
    <property type="entry name" value="Winged helix' DNA-binding domain"/>
    <property type="match status" value="1"/>
</dbReference>
<evidence type="ECO:0000259" key="6">
    <source>
        <dbReference type="Pfam" id="PF21715"/>
    </source>
</evidence>
<dbReference type="InterPro" id="IPR036388">
    <property type="entry name" value="WH-like_DNA-bd_sf"/>
</dbReference>
<keyword evidence="8" id="KW-1185">Reference proteome</keyword>
<evidence type="ECO:0000256" key="3">
    <source>
        <dbReference type="ARBA" id="ARBA00023125"/>
    </source>
</evidence>
<dbReference type="InterPro" id="IPR051054">
    <property type="entry name" value="SorC_transcr_regulators"/>
</dbReference>
<dbReference type="eggNOG" id="COG2390">
    <property type="taxonomic scope" value="Bacteria"/>
</dbReference>
<sequence length="341" mass="37719">MNDLSEIYQRIAPELMKIVEERYLLLTHISYAHPVGRRMLAMLSKLSERVVRSHVEIMKDNGLIEFTQQGMILSKEGEELLPILSASLHELNKISELEQNICNALQLDRVIISSSGQERETILKDLGYRASKVLQEIIKPGQIMAVSGGSTMAAVAEALPTKNLPITIIPARGGIGERVEYQANVISSVIAEKFHGTYKMLHLPDGLSEASLRILTEMEPQIKEILMLSKQTNIMMFGIGEAMHMAEQRHISLEQRQKLKEEHAVGESLGQYCAIDGRIVYATNNVGISLSHIETIDHVVAVAGGKHKARAIIGVMRACKKGTLIIDESAAEEIAKLLSIL</sequence>
<dbReference type="InterPro" id="IPR036390">
    <property type="entry name" value="WH_DNA-bd_sf"/>
</dbReference>
<keyword evidence="2" id="KW-0805">Transcription regulation</keyword>
<name>A0A096C051_9FIRM</name>
<comment type="similarity">
    <text evidence="1">Belongs to the SorC transcriptional regulatory family.</text>
</comment>
<dbReference type="Proteomes" id="UP000029628">
    <property type="component" value="Unassembled WGS sequence"/>
</dbReference>
<dbReference type="RefSeq" id="WP_028257312.1">
    <property type="nucleotide sequence ID" value="NZ_JRNT01000004.1"/>
</dbReference>
<evidence type="ECO:0000256" key="1">
    <source>
        <dbReference type="ARBA" id="ARBA00010466"/>
    </source>
</evidence>
<dbReference type="InterPro" id="IPR007324">
    <property type="entry name" value="Sugar-bd_dom_put"/>
</dbReference>
<evidence type="ECO:0000256" key="4">
    <source>
        <dbReference type="ARBA" id="ARBA00023163"/>
    </source>
</evidence>
<dbReference type="GO" id="GO:0030246">
    <property type="term" value="F:carbohydrate binding"/>
    <property type="evidence" value="ECO:0007669"/>
    <property type="project" value="InterPro"/>
</dbReference>
<evidence type="ECO:0000313" key="7">
    <source>
        <dbReference type="EMBL" id="KGF48367.1"/>
    </source>
</evidence>
<dbReference type="PANTHER" id="PTHR34294:SF5">
    <property type="entry name" value="CENTRAL GLYCOLYTIC GENES REGULATOR"/>
    <property type="match status" value="1"/>
</dbReference>
<accession>A0A096C051</accession>
<dbReference type="AlphaFoldDB" id="A0A096C051"/>
<dbReference type="Pfam" id="PF04198">
    <property type="entry name" value="Sugar-bind"/>
    <property type="match status" value="1"/>
</dbReference>
<gene>
    <name evidence="7" type="ORF">HMPREF0872_00080</name>
</gene>
<protein>
    <submittedName>
        <fullName evidence="7">Sugar-binding protein</fullName>
    </submittedName>
</protein>
<dbReference type="Gene3D" id="1.10.10.10">
    <property type="entry name" value="Winged helix-like DNA-binding domain superfamily/Winged helix DNA-binding domain"/>
    <property type="match status" value="1"/>
</dbReference>
<dbReference type="InterPro" id="IPR048715">
    <property type="entry name" value="CggR_N"/>
</dbReference>
<evidence type="ECO:0000256" key="2">
    <source>
        <dbReference type="ARBA" id="ARBA00023015"/>
    </source>
</evidence>
<dbReference type="PANTHER" id="PTHR34294">
    <property type="entry name" value="TRANSCRIPTIONAL REGULATOR-RELATED"/>
    <property type="match status" value="1"/>
</dbReference>
<dbReference type="Gene3D" id="3.40.50.1360">
    <property type="match status" value="1"/>
</dbReference>
<dbReference type="SUPFAM" id="SSF100950">
    <property type="entry name" value="NagB/RpiA/CoA transferase-like"/>
    <property type="match status" value="1"/>
</dbReference>
<dbReference type="Pfam" id="PF21715">
    <property type="entry name" value="CggR_N"/>
    <property type="match status" value="1"/>
</dbReference>
<keyword evidence="4" id="KW-0804">Transcription</keyword>
<reference evidence="7 8" key="1">
    <citation type="submission" date="2014-07" db="EMBL/GenBank/DDBJ databases">
        <authorList>
            <person name="McCorrison J."/>
            <person name="Sanka R."/>
            <person name="Torralba M."/>
            <person name="Gillis M."/>
            <person name="Haft D.H."/>
            <person name="Methe B."/>
            <person name="Sutton G."/>
            <person name="Nelson K.E."/>
        </authorList>
    </citation>
    <scope>NUCLEOTIDE SEQUENCE [LARGE SCALE GENOMIC DNA]</scope>
    <source>
        <strain evidence="7 8">DNF00314</strain>
    </source>
</reference>
<comment type="caution">
    <text evidence="7">The sequence shown here is derived from an EMBL/GenBank/DDBJ whole genome shotgun (WGS) entry which is preliminary data.</text>
</comment>
<evidence type="ECO:0000313" key="8">
    <source>
        <dbReference type="Proteomes" id="UP000029628"/>
    </source>
</evidence>
<feature type="domain" description="Sugar-binding" evidence="5">
    <location>
        <begin position="91"/>
        <end position="334"/>
    </location>
</feature>
<dbReference type="InterPro" id="IPR037171">
    <property type="entry name" value="NagB/RpiA_transferase-like"/>
</dbReference>
<keyword evidence="3" id="KW-0238">DNA-binding</keyword>
<proteinExistence type="inferred from homology"/>
<dbReference type="EMBL" id="JRNT01000004">
    <property type="protein sequence ID" value="KGF48367.1"/>
    <property type="molecule type" value="Genomic_DNA"/>
</dbReference>
<evidence type="ECO:0000259" key="5">
    <source>
        <dbReference type="Pfam" id="PF04198"/>
    </source>
</evidence>
<organism evidence="7 8">
    <name type="scientific">Veillonella montpellierensis DNF00314</name>
    <dbReference type="NCBI Taxonomy" id="1401067"/>
    <lineage>
        <taxon>Bacteria</taxon>
        <taxon>Bacillati</taxon>
        <taxon>Bacillota</taxon>
        <taxon>Negativicutes</taxon>
        <taxon>Veillonellales</taxon>
        <taxon>Veillonellaceae</taxon>
        <taxon>Veillonella</taxon>
    </lineage>
</organism>
<dbReference type="GO" id="GO:0003677">
    <property type="term" value="F:DNA binding"/>
    <property type="evidence" value="ECO:0007669"/>
    <property type="project" value="UniProtKB-KW"/>
</dbReference>